<dbReference type="AlphaFoldDB" id="A0AAW4T2P1"/>
<evidence type="ECO:0000313" key="2">
    <source>
        <dbReference type="Proteomes" id="UP001198461"/>
    </source>
</evidence>
<dbReference type="EMBL" id="JAIWYE010000031">
    <property type="protein sequence ID" value="MCA4705401.1"/>
    <property type="molecule type" value="Genomic_DNA"/>
</dbReference>
<comment type="caution">
    <text evidence="1">The sequence shown here is derived from an EMBL/GenBank/DDBJ whole genome shotgun (WGS) entry which is preliminary data.</text>
</comment>
<accession>A0AAW4T2P1</accession>
<dbReference type="RefSeq" id="WP_225449551.1">
    <property type="nucleotide sequence ID" value="NZ_JAIWWK010000010.1"/>
</dbReference>
<gene>
    <name evidence="1" type="ORF">LD004_17500</name>
</gene>
<dbReference type="Proteomes" id="UP001198461">
    <property type="component" value="Unassembled WGS sequence"/>
</dbReference>
<dbReference type="SUPFAM" id="SSF51126">
    <property type="entry name" value="Pectin lyase-like"/>
    <property type="match status" value="1"/>
</dbReference>
<protein>
    <recommendedName>
        <fullName evidence="3">Pectate lyase superfamily protein</fullName>
    </recommendedName>
</protein>
<proteinExistence type="predicted"/>
<organism evidence="1 2">
    <name type="scientific">Bacteroides xylanisolvens</name>
    <dbReference type="NCBI Taxonomy" id="371601"/>
    <lineage>
        <taxon>Bacteria</taxon>
        <taxon>Pseudomonadati</taxon>
        <taxon>Bacteroidota</taxon>
        <taxon>Bacteroidia</taxon>
        <taxon>Bacteroidales</taxon>
        <taxon>Bacteroidaceae</taxon>
        <taxon>Bacteroides</taxon>
    </lineage>
</organism>
<name>A0AAW4T2P1_9BACE</name>
<reference evidence="1" key="1">
    <citation type="submission" date="2023-08" db="EMBL/GenBank/DDBJ databases">
        <title>Mucin Metabolism Genes Underlie the Key Renovations of Bacteroides xylanisolvens Genomes in Captive Great Apes.</title>
        <authorList>
            <person name="Nishida A.H."/>
        </authorList>
    </citation>
    <scope>NUCLEOTIDE SEQUENCE</scope>
    <source>
        <strain evidence="1">P13.H9</strain>
    </source>
</reference>
<dbReference type="PROSITE" id="PS51257">
    <property type="entry name" value="PROKAR_LIPOPROTEIN"/>
    <property type="match status" value="1"/>
</dbReference>
<evidence type="ECO:0000313" key="1">
    <source>
        <dbReference type="EMBL" id="MCA4705401.1"/>
    </source>
</evidence>
<dbReference type="InterPro" id="IPR012334">
    <property type="entry name" value="Pectin_lyas_fold"/>
</dbReference>
<evidence type="ECO:0008006" key="3">
    <source>
        <dbReference type="Google" id="ProtNLM"/>
    </source>
</evidence>
<sequence length="453" mass="50429">MKSHLILATLLMMGMSACNRYSPSWEEDADGTKQEPLQSVLGIPDIIGTEIDNAALLRSVTDSYCMVSDENKDQSALLQKAIDDMAGQGGGNLLIPAGTYCFAEVYMKSGVHILVHKDAVLKPYWGEKTKNVIMLYFTSKNDSENSFIHDCSISGLNGEQYTVDYSHFTPDPGDDFPPTMPVRFALCRMVKNFKIADAHILDHYTKYCGIIFVGADAEDVHSWHISRPTNGLINNCTIENASQGYGLCQLHAARNILFRDLKAKGGVTLRLESHAGNNVGVYDIYGYNIHNEYGRAAVLFSPHTSHNGKVLVENVTALSSASAVDIRSGFIDKDSQNNPYAEIGTYSSDSKVHNVACKYGKEAQIEAKDVWIYEPDMYQYILRIQKDEAYSQVEGPSFAPVLDSTGDYYDVSISELKSEGFPYHENKILYKEDIKRNPKDTWKIAEGIPAFQK</sequence>
<dbReference type="InterPro" id="IPR011050">
    <property type="entry name" value="Pectin_lyase_fold/virulence"/>
</dbReference>
<dbReference type="Gene3D" id="2.160.20.10">
    <property type="entry name" value="Single-stranded right-handed beta-helix, Pectin lyase-like"/>
    <property type="match status" value="1"/>
</dbReference>